<feature type="region of interest" description="Disordered" evidence="1">
    <location>
        <begin position="329"/>
        <end position="352"/>
    </location>
</feature>
<evidence type="ECO:0000256" key="1">
    <source>
        <dbReference type="SAM" id="MobiDB-lite"/>
    </source>
</evidence>
<dbReference type="PROSITE" id="PS51444">
    <property type="entry name" value="FH2"/>
    <property type="match status" value="1"/>
</dbReference>
<evidence type="ECO:0000259" key="2">
    <source>
        <dbReference type="PROSITE" id="PS51444"/>
    </source>
</evidence>
<comment type="caution">
    <text evidence="3">The sequence shown here is derived from an EMBL/GenBank/DDBJ whole genome shotgun (WGS) entry which is preliminary data.</text>
</comment>
<dbReference type="EMBL" id="JASJQH010000722">
    <property type="protein sequence ID" value="KAK9763143.1"/>
    <property type="molecule type" value="Genomic_DNA"/>
</dbReference>
<dbReference type="SUPFAM" id="SSF101447">
    <property type="entry name" value="Formin homology 2 domain (FH2 domain)"/>
    <property type="match status" value="1"/>
</dbReference>
<feature type="compositionally biased region" description="Basic and acidic residues" evidence="1">
    <location>
        <begin position="329"/>
        <end position="343"/>
    </location>
</feature>
<sequence>MKIKGEVEKQSSEEIMVLDPKRIQNINIALSKCKSMSPAQIKEAILDMNEFVMTADLLDQLKKFVPTDDEVLLLQPFQEDSSKLSRAEQFFVEVMSVERYNQRLHIMYFKQTYKEKYDGIQQACKTIYETSNTLRHSKLVPKFLEMILTVGNFMNTGFRGNASGFKVSSVNKLADTKTTDNKSTLLHFLVDVTENKLPDLLKIVEELKNVHEACRVSMPDVKEDFEGVRKDLLFTEKEIQEYFNDPEYENDPFATQVKEFLITAKQSFEDLKVYWDATEVMYADCVRHFGENPALRPDEFFQIFKHFLTDIERVRKEIEAERRKMIAAEKKAKAEQEKKERAAARRKPKLDKVQNPEIQEAVDEDKGGLDHLMDSLRKCNDYGKMKQDARRMTPAERLRNDQARKNLGNLSEQARQLLNDINQDIGDMGFAAVEA</sequence>
<keyword evidence="4" id="KW-1185">Reference proteome</keyword>
<accession>A0ABR2WNS1</accession>
<dbReference type="PANTHER" id="PTHR45725:SF1">
    <property type="entry name" value="DISHEVELLED ASSOCIATED ACTIVATOR OF MORPHOGENESIS, ISOFORM D"/>
    <property type="match status" value="1"/>
</dbReference>
<dbReference type="SMART" id="SM00498">
    <property type="entry name" value="FH2"/>
    <property type="match status" value="1"/>
</dbReference>
<name>A0ABR2WNS1_9FUNG</name>
<dbReference type="PANTHER" id="PTHR45725">
    <property type="entry name" value="FORMIN HOMOLOGY 2 FAMILY MEMBER"/>
    <property type="match status" value="1"/>
</dbReference>
<gene>
    <name evidence="3" type="ORF">K7432_010462</name>
</gene>
<reference evidence="3 4" key="1">
    <citation type="submission" date="2023-04" db="EMBL/GenBank/DDBJ databases">
        <title>Genome of Basidiobolus ranarum AG-B5.</title>
        <authorList>
            <person name="Stajich J.E."/>
            <person name="Carter-House D."/>
            <person name="Gryganskyi A."/>
        </authorList>
    </citation>
    <scope>NUCLEOTIDE SEQUENCE [LARGE SCALE GENOMIC DNA]</scope>
    <source>
        <strain evidence="3 4">AG-B5</strain>
    </source>
</reference>
<protein>
    <recommendedName>
        <fullName evidence="2">FH2 domain-containing protein</fullName>
    </recommendedName>
</protein>
<dbReference type="InterPro" id="IPR015425">
    <property type="entry name" value="FH2_Formin"/>
</dbReference>
<dbReference type="Gene3D" id="1.20.58.2220">
    <property type="entry name" value="Formin, FH2 domain"/>
    <property type="match status" value="1"/>
</dbReference>
<proteinExistence type="predicted"/>
<evidence type="ECO:0000313" key="3">
    <source>
        <dbReference type="EMBL" id="KAK9763143.1"/>
    </source>
</evidence>
<dbReference type="InterPro" id="IPR042201">
    <property type="entry name" value="FH2_Formin_sf"/>
</dbReference>
<dbReference type="InterPro" id="IPR051425">
    <property type="entry name" value="Formin_Homology"/>
</dbReference>
<organism evidence="3 4">
    <name type="scientific">Basidiobolus ranarum</name>
    <dbReference type="NCBI Taxonomy" id="34480"/>
    <lineage>
        <taxon>Eukaryota</taxon>
        <taxon>Fungi</taxon>
        <taxon>Fungi incertae sedis</taxon>
        <taxon>Zoopagomycota</taxon>
        <taxon>Entomophthoromycotina</taxon>
        <taxon>Basidiobolomycetes</taxon>
        <taxon>Basidiobolales</taxon>
        <taxon>Basidiobolaceae</taxon>
        <taxon>Basidiobolus</taxon>
    </lineage>
</organism>
<dbReference type="Pfam" id="PF02181">
    <property type="entry name" value="FH2"/>
    <property type="match status" value="1"/>
</dbReference>
<feature type="domain" description="FH2" evidence="2">
    <location>
        <begin position="1"/>
        <end position="337"/>
    </location>
</feature>
<dbReference type="Proteomes" id="UP001479436">
    <property type="component" value="Unassembled WGS sequence"/>
</dbReference>
<evidence type="ECO:0000313" key="4">
    <source>
        <dbReference type="Proteomes" id="UP001479436"/>
    </source>
</evidence>